<comment type="similarity">
    <text evidence="2 10">Belongs to the ATG9 family.</text>
</comment>
<name>T1JD90_STRMM</name>
<keyword evidence="7 10" id="KW-0072">Autophagy</keyword>
<reference evidence="11" key="2">
    <citation type="submission" date="2015-02" db="UniProtKB">
        <authorList>
            <consortium name="EnsemblMetazoa"/>
        </authorList>
    </citation>
    <scope>IDENTIFICATION</scope>
</reference>
<dbReference type="GO" id="GO:0005776">
    <property type="term" value="C:autophagosome"/>
    <property type="evidence" value="ECO:0007669"/>
    <property type="project" value="TreeGrafter"/>
</dbReference>
<sequence>DNSCLQSYLELFIFSCVDYGIIFGEKEVPHSSKTTFFDSFLPLKTCFFCYNFTIVCFPIACIIFLWKSARIAYNLYLYLDIKDFYLTALKIKEEEIDNFTWHEIQHRLQAVQREQQMCIHKQELTELDIYHRILRYKNYMVAMINKDILPVKFTLPIFGEVIFFSKGLKWNYEQLLLLGYDTPFMQWSLKDEYKVFENRTMLANRLASRSRWLGFVNLILSPAIFIWQVLYSFLTYGEMVKRQPGFFGTRRWSQYGRLYLRHFNELDHELNARLNRGYRPAAKYMTIFTSPKSEIIARKVIFFCAAILSVLLFCAVYNDAIFRIDHALTLVTCLGGVIVAAQGFVPDENLVFCPEKLFLAVLAQIHYMPHEWYGKSHTMKVRNEFGRLFQYKFSYVVMEMLSPLICPFILIFVLPNRMGKVIDFYRNFTVSVIGVGDVCSFAQMDIRKHGNPQWMSPGQKQHTGFQAQDGKTELSLMHFTLTNPDWKPPTESTAFITNIRHRATRDAHSLGVLPEINPFYYSLYSLSSFGPEYSSLIGSLMQNSTTQSFYPNAPLAGAVKPIMRGGLSNVEGPIHGSNAGLLSSIPSVAGGSCGSGESSIQAPLSSLPHLPAELNAANMSFGALYMHQLRRSETEQSNQPEQELSHIAANILGNPPREIQQIQEEHNENTPLVDFLTERYT</sequence>
<keyword evidence="6 10" id="KW-1133">Transmembrane helix</keyword>
<dbReference type="EnsemblMetazoa" id="SMAR011766-RA">
    <property type="protein sequence ID" value="SMAR011766-PA"/>
    <property type="gene ID" value="SMAR011766"/>
</dbReference>
<keyword evidence="5 10" id="KW-0812">Transmembrane</keyword>
<keyword evidence="12" id="KW-1185">Reference proteome</keyword>
<feature type="transmembrane region" description="Helical" evidence="10">
    <location>
        <begin position="393"/>
        <end position="414"/>
    </location>
</feature>
<feature type="transmembrane region" description="Helical" evidence="10">
    <location>
        <begin position="212"/>
        <end position="234"/>
    </location>
</feature>
<dbReference type="Proteomes" id="UP000014500">
    <property type="component" value="Unassembled WGS sequence"/>
</dbReference>
<comment type="subcellular location">
    <subcellularLocation>
        <location evidence="1 10">Preautophagosomal structure membrane</location>
        <topology evidence="1 10">Multi-pass membrane protein</topology>
    </subcellularLocation>
</comment>
<comment type="function">
    <text evidence="10">Phospholipid scramblase involved in autophagy. Cycles between the preautophagosomal structure/phagophore assembly site (PAS) and the cytoplasmic vesicle pool and supplies membrane for the growing autophagosome. Lipid scramblase activity plays a key role in preautophagosomal structure/phagophore assembly by distributing the phospholipids that arrive through ATG2 from the cytoplasmic to the luminal leaflet of the bilayer, thereby driving autophagosomal membrane expansion.</text>
</comment>
<evidence type="ECO:0000256" key="4">
    <source>
        <dbReference type="ARBA" id="ARBA00022448"/>
    </source>
</evidence>
<dbReference type="PANTHER" id="PTHR13038:SF10">
    <property type="entry name" value="AUTOPHAGY-RELATED PROTEIN 9"/>
    <property type="match status" value="1"/>
</dbReference>
<dbReference type="GO" id="GO:0034497">
    <property type="term" value="P:protein localization to phagophore assembly site"/>
    <property type="evidence" value="ECO:0007669"/>
    <property type="project" value="TreeGrafter"/>
</dbReference>
<dbReference type="STRING" id="126957.T1JD90"/>
<dbReference type="HOGENOM" id="CLU_006200_2_1_1"/>
<evidence type="ECO:0000256" key="8">
    <source>
        <dbReference type="ARBA" id="ARBA00023055"/>
    </source>
</evidence>
<proteinExistence type="inferred from homology"/>
<dbReference type="GO" id="GO:0006869">
    <property type="term" value="P:lipid transport"/>
    <property type="evidence" value="ECO:0007669"/>
    <property type="project" value="UniProtKB-KW"/>
</dbReference>
<dbReference type="Pfam" id="PF04109">
    <property type="entry name" value="ATG9"/>
    <property type="match status" value="1"/>
</dbReference>
<comment type="caution">
    <text evidence="10">Lacks conserved residue(s) required for the propagation of feature annotation.</text>
</comment>
<keyword evidence="8 10" id="KW-0445">Lipid transport</keyword>
<evidence type="ECO:0000313" key="12">
    <source>
        <dbReference type="Proteomes" id="UP000014500"/>
    </source>
</evidence>
<evidence type="ECO:0000256" key="9">
    <source>
        <dbReference type="ARBA" id="ARBA00023136"/>
    </source>
</evidence>
<keyword evidence="9 10" id="KW-0472">Membrane</keyword>
<dbReference type="InterPro" id="IPR007241">
    <property type="entry name" value="Autophagy-rel_prot_9"/>
</dbReference>
<feature type="transmembrane region" description="Helical" evidence="10">
    <location>
        <begin position="295"/>
        <end position="315"/>
    </location>
</feature>
<reference evidence="12" key="1">
    <citation type="submission" date="2011-05" db="EMBL/GenBank/DDBJ databases">
        <authorList>
            <person name="Richards S.R."/>
            <person name="Qu J."/>
            <person name="Jiang H."/>
            <person name="Jhangiani S.N."/>
            <person name="Agravi P."/>
            <person name="Goodspeed R."/>
            <person name="Gross S."/>
            <person name="Mandapat C."/>
            <person name="Jackson L."/>
            <person name="Mathew T."/>
            <person name="Pu L."/>
            <person name="Thornton R."/>
            <person name="Saada N."/>
            <person name="Wilczek-Boney K.B."/>
            <person name="Lee S."/>
            <person name="Kovar C."/>
            <person name="Wu Y."/>
            <person name="Scherer S.E."/>
            <person name="Worley K.C."/>
            <person name="Muzny D.M."/>
            <person name="Gibbs R."/>
        </authorList>
    </citation>
    <scope>NUCLEOTIDE SEQUENCE</scope>
    <source>
        <strain evidence="12">Brora</strain>
    </source>
</reference>
<evidence type="ECO:0000256" key="1">
    <source>
        <dbReference type="ARBA" id="ARBA00004511"/>
    </source>
</evidence>
<evidence type="ECO:0000256" key="7">
    <source>
        <dbReference type="ARBA" id="ARBA00023006"/>
    </source>
</evidence>
<dbReference type="GO" id="GO:0061709">
    <property type="term" value="P:reticulophagy"/>
    <property type="evidence" value="ECO:0007669"/>
    <property type="project" value="TreeGrafter"/>
</dbReference>
<dbReference type="PANTHER" id="PTHR13038">
    <property type="entry name" value="APG9 AUTOPHAGY 9"/>
    <property type="match status" value="1"/>
</dbReference>
<dbReference type="GO" id="GO:0034045">
    <property type="term" value="C:phagophore assembly site membrane"/>
    <property type="evidence" value="ECO:0007669"/>
    <property type="project" value="UniProtKB-SubCell"/>
</dbReference>
<dbReference type="OMA" id="ITWHEIV"/>
<evidence type="ECO:0000256" key="2">
    <source>
        <dbReference type="ARBA" id="ARBA00006185"/>
    </source>
</evidence>
<evidence type="ECO:0000256" key="5">
    <source>
        <dbReference type="ARBA" id="ARBA00022692"/>
    </source>
</evidence>
<dbReference type="PhylomeDB" id="T1JD90"/>
<dbReference type="EMBL" id="JH432100">
    <property type="status" value="NOT_ANNOTATED_CDS"/>
    <property type="molecule type" value="Genomic_DNA"/>
</dbReference>
<evidence type="ECO:0000256" key="10">
    <source>
        <dbReference type="RuleBase" id="RU364027"/>
    </source>
</evidence>
<dbReference type="eggNOG" id="KOG2173">
    <property type="taxonomic scope" value="Eukaryota"/>
</dbReference>
<feature type="transmembrane region" description="Helical" evidence="10">
    <location>
        <begin position="41"/>
        <end position="66"/>
    </location>
</feature>
<dbReference type="GO" id="GO:0000422">
    <property type="term" value="P:autophagy of mitochondrion"/>
    <property type="evidence" value="ECO:0007669"/>
    <property type="project" value="TreeGrafter"/>
</dbReference>
<dbReference type="GO" id="GO:0034727">
    <property type="term" value="P:piecemeal microautophagy of the nucleus"/>
    <property type="evidence" value="ECO:0007669"/>
    <property type="project" value="TreeGrafter"/>
</dbReference>
<evidence type="ECO:0000256" key="6">
    <source>
        <dbReference type="ARBA" id="ARBA00022989"/>
    </source>
</evidence>
<accession>T1JD90</accession>
<protein>
    <recommendedName>
        <fullName evidence="3 10">Autophagy-related protein 9</fullName>
    </recommendedName>
</protein>
<keyword evidence="4 10" id="KW-0813">Transport</keyword>
<evidence type="ECO:0000256" key="3">
    <source>
        <dbReference type="ARBA" id="ARBA00018074"/>
    </source>
</evidence>
<dbReference type="AlphaFoldDB" id="T1JD90"/>
<evidence type="ECO:0000313" key="11">
    <source>
        <dbReference type="EnsemblMetazoa" id="SMAR011766-PA"/>
    </source>
</evidence>
<organism evidence="11 12">
    <name type="scientific">Strigamia maritima</name>
    <name type="common">European centipede</name>
    <name type="synonym">Geophilus maritimus</name>
    <dbReference type="NCBI Taxonomy" id="126957"/>
    <lineage>
        <taxon>Eukaryota</taxon>
        <taxon>Metazoa</taxon>
        <taxon>Ecdysozoa</taxon>
        <taxon>Arthropoda</taxon>
        <taxon>Myriapoda</taxon>
        <taxon>Chilopoda</taxon>
        <taxon>Pleurostigmophora</taxon>
        <taxon>Geophilomorpha</taxon>
        <taxon>Linotaeniidae</taxon>
        <taxon>Strigamia</taxon>
    </lineage>
</organism>